<evidence type="ECO:0000313" key="2">
    <source>
        <dbReference type="Proteomes" id="UP000274843"/>
    </source>
</evidence>
<dbReference type="RefSeq" id="WP_020416530.1">
    <property type="nucleotide sequence ID" value="NZ_CBDRCF010000004.1"/>
</dbReference>
<dbReference type="EMBL" id="RKHY01000001">
    <property type="protein sequence ID" value="ROS40778.1"/>
    <property type="molecule type" value="Genomic_DNA"/>
</dbReference>
<dbReference type="AlphaFoldDB" id="A0A3N2GVW3"/>
<protein>
    <submittedName>
        <fullName evidence="1">Uncharacterized protein DUF2188</fullName>
    </submittedName>
</protein>
<gene>
    <name evidence="1" type="ORF">EDD35_3119</name>
</gene>
<comment type="caution">
    <text evidence="1">The sequence shown here is derived from an EMBL/GenBank/DDBJ whole genome shotgun (WGS) entry which is preliminary data.</text>
</comment>
<evidence type="ECO:0000313" key="1">
    <source>
        <dbReference type="EMBL" id="ROS40778.1"/>
    </source>
</evidence>
<dbReference type="GeneID" id="301844498"/>
<reference evidence="1 2" key="1">
    <citation type="submission" date="2018-11" db="EMBL/GenBank/DDBJ databases">
        <title>Sequencing the genomes of 1000 actinobacteria strains.</title>
        <authorList>
            <person name="Klenk H.-P."/>
        </authorList>
    </citation>
    <scope>NUCLEOTIDE SEQUENCE [LARGE SCALE GENOMIC DNA]</scope>
    <source>
        <strain evidence="1 2">DSM 44348</strain>
    </source>
</reference>
<sequence length="73" mass="8267">MSRTVYWVSPMLGSWDVKRGEAVLSHHERKRDAVRAAAKLARADRPSVLRIQRRDGSIESRRLYGNDPLPAPG</sequence>
<accession>A0A3N2GVW3</accession>
<dbReference type="Proteomes" id="UP000274843">
    <property type="component" value="Unassembled WGS sequence"/>
</dbReference>
<dbReference type="Pfam" id="PF09954">
    <property type="entry name" value="DUF2188"/>
    <property type="match status" value="1"/>
</dbReference>
<dbReference type="InterPro" id="IPR018691">
    <property type="entry name" value="DUF2188"/>
</dbReference>
<keyword evidence="2" id="KW-1185">Reference proteome</keyword>
<proteinExistence type="predicted"/>
<name>A0A3N2GVW3_9PSEU</name>
<organism evidence="1 2">
    <name type="scientific">Amycolatopsis thermoflava</name>
    <dbReference type="NCBI Taxonomy" id="84480"/>
    <lineage>
        <taxon>Bacteria</taxon>
        <taxon>Bacillati</taxon>
        <taxon>Actinomycetota</taxon>
        <taxon>Actinomycetes</taxon>
        <taxon>Pseudonocardiales</taxon>
        <taxon>Pseudonocardiaceae</taxon>
        <taxon>Amycolatopsis</taxon>
        <taxon>Amycolatopsis methanolica group</taxon>
    </lineage>
</organism>